<feature type="transmembrane region" description="Helical" evidence="7">
    <location>
        <begin position="308"/>
        <end position="333"/>
    </location>
</feature>
<evidence type="ECO:0000256" key="5">
    <source>
        <dbReference type="ARBA" id="ARBA00022989"/>
    </source>
</evidence>
<keyword evidence="3" id="KW-1003">Cell membrane</keyword>
<evidence type="ECO:0000256" key="4">
    <source>
        <dbReference type="ARBA" id="ARBA00022692"/>
    </source>
</evidence>
<dbReference type="Gene3D" id="1.20.81.30">
    <property type="entry name" value="Type II secretion system (T2SS), domain F"/>
    <property type="match status" value="2"/>
</dbReference>
<evidence type="ECO:0000313" key="10">
    <source>
        <dbReference type="Proteomes" id="UP000318878"/>
    </source>
</evidence>
<feature type="transmembrane region" description="Helical" evidence="7">
    <location>
        <begin position="159"/>
        <end position="180"/>
    </location>
</feature>
<dbReference type="Pfam" id="PF00482">
    <property type="entry name" value="T2SSF"/>
    <property type="match status" value="2"/>
</dbReference>
<evidence type="ECO:0000313" key="9">
    <source>
        <dbReference type="EMBL" id="TWT30912.1"/>
    </source>
</evidence>
<reference evidence="9 10" key="1">
    <citation type="submission" date="2019-02" db="EMBL/GenBank/DDBJ databases">
        <title>Deep-cultivation of Planctomycetes and their phenomic and genomic characterization uncovers novel biology.</title>
        <authorList>
            <person name="Wiegand S."/>
            <person name="Jogler M."/>
            <person name="Boedeker C."/>
            <person name="Pinto D."/>
            <person name="Vollmers J."/>
            <person name="Rivas-Marin E."/>
            <person name="Kohn T."/>
            <person name="Peeters S.H."/>
            <person name="Heuer A."/>
            <person name="Rast P."/>
            <person name="Oberbeckmann S."/>
            <person name="Bunk B."/>
            <person name="Jeske O."/>
            <person name="Meyerdierks A."/>
            <person name="Storesund J.E."/>
            <person name="Kallscheuer N."/>
            <person name="Luecker S."/>
            <person name="Lage O.M."/>
            <person name="Pohl T."/>
            <person name="Merkel B.J."/>
            <person name="Hornburger P."/>
            <person name="Mueller R.-W."/>
            <person name="Bruemmer F."/>
            <person name="Labrenz M."/>
            <person name="Spormann A.M."/>
            <person name="Op Den Camp H."/>
            <person name="Overmann J."/>
            <person name="Amann R."/>
            <person name="Jetten M.S.M."/>
            <person name="Mascher T."/>
            <person name="Medema M.H."/>
            <person name="Devos D.P."/>
            <person name="Kaster A.-K."/>
            <person name="Ovreas L."/>
            <person name="Rohde M."/>
            <person name="Galperin M.Y."/>
            <person name="Jogler C."/>
        </authorList>
    </citation>
    <scope>NUCLEOTIDE SEQUENCE [LARGE SCALE GENOMIC DNA]</scope>
    <source>
        <strain evidence="9 10">Enr8</strain>
    </source>
</reference>
<dbReference type="InterPro" id="IPR003004">
    <property type="entry name" value="GspF/PilC"/>
</dbReference>
<accession>A0A5C5UZJ4</accession>
<comment type="subcellular location">
    <subcellularLocation>
        <location evidence="1">Cell membrane</location>
        <topology evidence="1">Multi-pass membrane protein</topology>
    </subcellularLocation>
</comment>
<sequence>MFFSPRIGLQTLVQLCRRVGTQLDAGVDDRTIWRREVERAHGAQRRVMEEIRDGVERGSTLGDALKRTGDYFPHVFREMVRLGDETGHLDRILQELSERYEHRLQLRRSFLAGIAWPMIQLIFAVVFVGLLIWFMGFLGRTTGKPIDILGFGLVGTSGMLTYFSIVGAIVFGSGVIWMFYRQGQLDFLPIGRIAMNIPGVGAPLKTIALSQMAWTLALTTGGGLDARRAIRLGLESTHSDYYTQFIDQVDREILAGEEIGDALRHTGVFPEEFLDAIYTGELTGRISEMMEKLSDDYQSRAKAALNMLAMIAGFGVWLLVAGLLVTLIFRIFFNAYLGPMNEALDDLNGF</sequence>
<dbReference type="AlphaFoldDB" id="A0A5C5UZJ4"/>
<comment type="caution">
    <text evidence="9">The sequence shown here is derived from an EMBL/GenBank/DDBJ whole genome shotgun (WGS) entry which is preliminary data.</text>
</comment>
<gene>
    <name evidence="9" type="primary">epsF_4</name>
    <name evidence="9" type="ORF">Enr8_44380</name>
</gene>
<keyword evidence="6 7" id="KW-0472">Membrane</keyword>
<feature type="domain" description="Type II secretion system protein GspF" evidence="8">
    <location>
        <begin position="215"/>
        <end position="329"/>
    </location>
</feature>
<keyword evidence="10" id="KW-1185">Reference proteome</keyword>
<keyword evidence="4 7" id="KW-0812">Transmembrane</keyword>
<feature type="domain" description="Type II secretion system protein GspF" evidence="8">
    <location>
        <begin position="16"/>
        <end position="135"/>
    </location>
</feature>
<protein>
    <submittedName>
        <fullName evidence="9">Type II secretion system protein F</fullName>
    </submittedName>
</protein>
<dbReference type="PANTHER" id="PTHR30012">
    <property type="entry name" value="GENERAL SECRETION PATHWAY PROTEIN"/>
    <property type="match status" value="1"/>
</dbReference>
<dbReference type="OrthoDB" id="211600at2"/>
<dbReference type="PANTHER" id="PTHR30012:SF0">
    <property type="entry name" value="TYPE II SECRETION SYSTEM PROTEIN F-RELATED"/>
    <property type="match status" value="1"/>
</dbReference>
<evidence type="ECO:0000256" key="2">
    <source>
        <dbReference type="ARBA" id="ARBA00005745"/>
    </source>
</evidence>
<dbReference type="RefSeq" id="WP_146435758.1">
    <property type="nucleotide sequence ID" value="NZ_SJPF01000005.1"/>
</dbReference>
<evidence type="ECO:0000256" key="7">
    <source>
        <dbReference type="SAM" id="Phobius"/>
    </source>
</evidence>
<dbReference type="InterPro" id="IPR042094">
    <property type="entry name" value="T2SS_GspF_sf"/>
</dbReference>
<organism evidence="9 10">
    <name type="scientific">Blastopirellula retiformator</name>
    <dbReference type="NCBI Taxonomy" id="2527970"/>
    <lineage>
        <taxon>Bacteria</taxon>
        <taxon>Pseudomonadati</taxon>
        <taxon>Planctomycetota</taxon>
        <taxon>Planctomycetia</taxon>
        <taxon>Pirellulales</taxon>
        <taxon>Pirellulaceae</taxon>
        <taxon>Blastopirellula</taxon>
    </lineage>
</organism>
<dbReference type="EMBL" id="SJPF01000005">
    <property type="protein sequence ID" value="TWT30912.1"/>
    <property type="molecule type" value="Genomic_DNA"/>
</dbReference>
<comment type="similarity">
    <text evidence="2">Belongs to the GSP F family.</text>
</comment>
<evidence type="ECO:0000256" key="3">
    <source>
        <dbReference type="ARBA" id="ARBA00022475"/>
    </source>
</evidence>
<evidence type="ECO:0000256" key="6">
    <source>
        <dbReference type="ARBA" id="ARBA00023136"/>
    </source>
</evidence>
<dbReference type="GO" id="GO:0005886">
    <property type="term" value="C:plasma membrane"/>
    <property type="evidence" value="ECO:0007669"/>
    <property type="project" value="UniProtKB-SubCell"/>
</dbReference>
<keyword evidence="5 7" id="KW-1133">Transmembrane helix</keyword>
<dbReference type="InterPro" id="IPR018076">
    <property type="entry name" value="T2SS_GspF_dom"/>
</dbReference>
<proteinExistence type="inferred from homology"/>
<dbReference type="Proteomes" id="UP000318878">
    <property type="component" value="Unassembled WGS sequence"/>
</dbReference>
<evidence type="ECO:0000259" key="8">
    <source>
        <dbReference type="Pfam" id="PF00482"/>
    </source>
</evidence>
<name>A0A5C5UZJ4_9BACT</name>
<evidence type="ECO:0000256" key="1">
    <source>
        <dbReference type="ARBA" id="ARBA00004651"/>
    </source>
</evidence>
<feature type="transmembrane region" description="Helical" evidence="7">
    <location>
        <begin position="110"/>
        <end position="139"/>
    </location>
</feature>